<reference evidence="5 6" key="2">
    <citation type="submission" date="2021-10" db="EMBL/GenBank/DDBJ databases">
        <authorList>
            <person name="Piombo E."/>
        </authorList>
    </citation>
    <scope>NUCLEOTIDE SEQUENCE [LARGE SCALE GENOMIC DNA]</scope>
</reference>
<dbReference type="InterPro" id="IPR002347">
    <property type="entry name" value="SDR_fam"/>
</dbReference>
<protein>
    <recommendedName>
        <fullName evidence="7">Oxidoreductase</fullName>
    </recommendedName>
</protein>
<keyword evidence="2" id="KW-0521">NADP</keyword>
<accession>A0A9N9U7A9</accession>
<dbReference type="InterPro" id="IPR036291">
    <property type="entry name" value="NAD(P)-bd_dom_sf"/>
</dbReference>
<sequence>MEGKVFIVTGGASGIGLATAKLLLDKGASVSVGDVNGDALNHAFSFPEGTYGERLHYEVLDVTKRNDVNSFIARTKRKFKRLDGYANVAGTGGRFLGHEPVSDTTDQEYEFIMDLNVRATFIAVGEVLRQGVMPEEGGSLVCVGSMFGRRGFKNGAVFSASKHAMVGLVKSTALEAGQRGIRINVIEPSGAIDTPMHRKNMERDMPDPTPNNPIPRLGTPEDVANVIAFLLGDESKYVTGAQYAVDGGANA</sequence>
<dbReference type="GO" id="GO:0016491">
    <property type="term" value="F:oxidoreductase activity"/>
    <property type="evidence" value="ECO:0007669"/>
    <property type="project" value="UniProtKB-KW"/>
</dbReference>
<gene>
    <name evidence="5" type="ORF">CBYS24578_00005104</name>
</gene>
<dbReference type="CDD" id="cd05233">
    <property type="entry name" value="SDR_c"/>
    <property type="match status" value="1"/>
</dbReference>
<dbReference type="SUPFAM" id="SSF51735">
    <property type="entry name" value="NAD(P)-binding Rossmann-fold domains"/>
    <property type="match status" value="1"/>
</dbReference>
<evidence type="ECO:0000256" key="4">
    <source>
        <dbReference type="SAM" id="MobiDB-lite"/>
    </source>
</evidence>
<evidence type="ECO:0000313" key="5">
    <source>
        <dbReference type="EMBL" id="CAG9979730.1"/>
    </source>
</evidence>
<dbReference type="OrthoDB" id="1669814at2759"/>
<name>A0A9N9U7A9_9HYPO</name>
<keyword evidence="3" id="KW-0560">Oxidoreductase</keyword>
<evidence type="ECO:0008006" key="7">
    <source>
        <dbReference type="Google" id="ProtNLM"/>
    </source>
</evidence>
<dbReference type="PRINTS" id="PR00081">
    <property type="entry name" value="GDHRDH"/>
</dbReference>
<keyword evidence="6" id="KW-1185">Reference proteome</keyword>
<dbReference type="EMBL" id="CABFNO020001301">
    <property type="protein sequence ID" value="CAG9979730.1"/>
    <property type="molecule type" value="Genomic_DNA"/>
</dbReference>
<feature type="region of interest" description="Disordered" evidence="4">
    <location>
        <begin position="192"/>
        <end position="217"/>
    </location>
</feature>
<comment type="caution">
    <text evidence="5">The sequence shown here is derived from an EMBL/GenBank/DDBJ whole genome shotgun (WGS) entry which is preliminary data.</text>
</comment>
<dbReference type="Proteomes" id="UP000754883">
    <property type="component" value="Unassembled WGS sequence"/>
</dbReference>
<reference evidence="6" key="1">
    <citation type="submission" date="2019-06" db="EMBL/GenBank/DDBJ databases">
        <authorList>
            <person name="Broberg M."/>
        </authorList>
    </citation>
    <scope>NUCLEOTIDE SEQUENCE [LARGE SCALE GENOMIC DNA]</scope>
</reference>
<comment type="similarity">
    <text evidence="1">Belongs to the short-chain dehydrogenases/reductases (SDR) family.</text>
</comment>
<feature type="compositionally biased region" description="Basic and acidic residues" evidence="4">
    <location>
        <begin position="195"/>
        <end position="206"/>
    </location>
</feature>
<dbReference type="Gene3D" id="3.40.50.720">
    <property type="entry name" value="NAD(P)-binding Rossmann-like Domain"/>
    <property type="match status" value="1"/>
</dbReference>
<evidence type="ECO:0000256" key="3">
    <source>
        <dbReference type="ARBA" id="ARBA00023002"/>
    </source>
</evidence>
<dbReference type="FunFam" id="3.40.50.720:FF:000084">
    <property type="entry name" value="Short-chain dehydrogenase reductase"/>
    <property type="match status" value="1"/>
</dbReference>
<dbReference type="PANTHER" id="PTHR24321">
    <property type="entry name" value="DEHYDROGENASES, SHORT CHAIN"/>
    <property type="match status" value="1"/>
</dbReference>
<dbReference type="Pfam" id="PF13561">
    <property type="entry name" value="adh_short_C2"/>
    <property type="match status" value="1"/>
</dbReference>
<dbReference type="AlphaFoldDB" id="A0A9N9U7A9"/>
<dbReference type="PANTHER" id="PTHR24321:SF8">
    <property type="entry name" value="ESTRADIOL 17-BETA-DEHYDROGENASE 8-RELATED"/>
    <property type="match status" value="1"/>
</dbReference>
<evidence type="ECO:0000256" key="2">
    <source>
        <dbReference type="ARBA" id="ARBA00022857"/>
    </source>
</evidence>
<evidence type="ECO:0000256" key="1">
    <source>
        <dbReference type="ARBA" id="ARBA00006484"/>
    </source>
</evidence>
<organism evidence="5 6">
    <name type="scientific">Clonostachys byssicola</name>
    <dbReference type="NCBI Taxonomy" id="160290"/>
    <lineage>
        <taxon>Eukaryota</taxon>
        <taxon>Fungi</taxon>
        <taxon>Dikarya</taxon>
        <taxon>Ascomycota</taxon>
        <taxon>Pezizomycotina</taxon>
        <taxon>Sordariomycetes</taxon>
        <taxon>Hypocreomycetidae</taxon>
        <taxon>Hypocreales</taxon>
        <taxon>Bionectriaceae</taxon>
        <taxon>Clonostachys</taxon>
    </lineage>
</organism>
<proteinExistence type="inferred from homology"/>
<evidence type="ECO:0000313" key="6">
    <source>
        <dbReference type="Proteomes" id="UP000754883"/>
    </source>
</evidence>